<keyword evidence="3" id="KW-0813">Transport</keyword>
<feature type="chain" id="PRO_5046238139" evidence="8">
    <location>
        <begin position="24"/>
        <end position="514"/>
    </location>
</feature>
<comment type="subcellular location">
    <subcellularLocation>
        <location evidence="1">Cell outer membrane</location>
    </subcellularLocation>
</comment>
<evidence type="ECO:0000313" key="10">
    <source>
        <dbReference type="Proteomes" id="UP001484239"/>
    </source>
</evidence>
<dbReference type="PANTHER" id="PTHR30026:SF20">
    <property type="entry name" value="OUTER MEMBRANE PROTEIN TOLC"/>
    <property type="match status" value="1"/>
</dbReference>
<keyword evidence="4" id="KW-1134">Transmembrane beta strand</keyword>
<evidence type="ECO:0000256" key="4">
    <source>
        <dbReference type="ARBA" id="ARBA00022452"/>
    </source>
</evidence>
<name>A0ABU9E842_9BACT</name>
<dbReference type="InterPro" id="IPR051906">
    <property type="entry name" value="TolC-like"/>
</dbReference>
<gene>
    <name evidence="9" type="ORF">WI372_07560</name>
</gene>
<protein>
    <submittedName>
        <fullName evidence="9">TolC family protein</fullName>
    </submittedName>
</protein>
<evidence type="ECO:0000256" key="7">
    <source>
        <dbReference type="ARBA" id="ARBA00023237"/>
    </source>
</evidence>
<dbReference type="Gene3D" id="1.20.1600.10">
    <property type="entry name" value="Outer membrane efflux proteins (OEP)"/>
    <property type="match status" value="1"/>
</dbReference>
<proteinExistence type="inferred from homology"/>
<sequence length="514" mass="58407">MRGLGAVGVAWTMGVAASAPASASVMPAQTAQADTIEMTLNRMIDLALGNSFRIQQVNLNIERTRLRLKAERARLRSRVDLELSAPTLRAQSEPRFDTQLGTTRTFRENSNRYQGQLSVRQPVILFGFPTNGYISLNNRMHRFEEEGTDGEVRTEYFNEYFVRYTQPLFQPNNLKNDIEGAELDLEDSELDFYADVVSIIDQSSRSYLDLFRNASQRQIRARYVERLETALELASLAAQADPTRSIEVDQVNVELANAREQLQQAQSQFRLETSGLKTEYNLPQSAEITIDPVMVLDPVPIDLERAAQLAVDLTPRMRRLGIQLRESEISVEQTKGRGGVQVDFSVSYGTEKRDEYLSGVWEDPENSFSLDLEAAIPIWDWGERSARIQASEVGVRQTQLRIEQAILDIRTGIENEVRNVDEYQSRALAMQQTQDLATSITEQSLGQYAEGTVSVLDLLQTLRREVDTANTSLDTYLGWRRALLRLQQMTYYDFERDIPILDRYGIDFESTSPT</sequence>
<dbReference type="Proteomes" id="UP001484239">
    <property type="component" value="Unassembled WGS sequence"/>
</dbReference>
<keyword evidence="6" id="KW-0472">Membrane</keyword>
<accession>A0ABU9E842</accession>
<keyword evidence="8" id="KW-0732">Signal</keyword>
<dbReference type="InterPro" id="IPR003423">
    <property type="entry name" value="OMP_efflux"/>
</dbReference>
<dbReference type="SUPFAM" id="SSF56954">
    <property type="entry name" value="Outer membrane efflux proteins (OEP)"/>
    <property type="match status" value="1"/>
</dbReference>
<evidence type="ECO:0000256" key="2">
    <source>
        <dbReference type="ARBA" id="ARBA00007613"/>
    </source>
</evidence>
<dbReference type="EMBL" id="JBBHLI010000003">
    <property type="protein sequence ID" value="MEK9500829.1"/>
    <property type="molecule type" value="Genomic_DNA"/>
</dbReference>
<evidence type="ECO:0000256" key="6">
    <source>
        <dbReference type="ARBA" id="ARBA00023136"/>
    </source>
</evidence>
<evidence type="ECO:0000256" key="5">
    <source>
        <dbReference type="ARBA" id="ARBA00022692"/>
    </source>
</evidence>
<evidence type="ECO:0000256" key="1">
    <source>
        <dbReference type="ARBA" id="ARBA00004442"/>
    </source>
</evidence>
<comment type="caution">
    <text evidence="9">The sequence shown here is derived from an EMBL/GenBank/DDBJ whole genome shotgun (WGS) entry which is preliminary data.</text>
</comment>
<evidence type="ECO:0000256" key="3">
    <source>
        <dbReference type="ARBA" id="ARBA00022448"/>
    </source>
</evidence>
<comment type="similarity">
    <text evidence="2">Belongs to the outer membrane factor (OMF) (TC 1.B.17) family.</text>
</comment>
<reference evidence="9 10" key="1">
    <citation type="submission" date="2024-02" db="EMBL/GenBank/DDBJ databases">
        <title>A novel Gemmatimonadota bacterium.</title>
        <authorList>
            <person name="Du Z.-J."/>
            <person name="Ye Y.-Q."/>
        </authorList>
    </citation>
    <scope>NUCLEOTIDE SEQUENCE [LARGE SCALE GENOMIC DNA]</scope>
    <source>
        <strain evidence="9 10">DH-20</strain>
    </source>
</reference>
<dbReference type="PANTHER" id="PTHR30026">
    <property type="entry name" value="OUTER MEMBRANE PROTEIN TOLC"/>
    <property type="match status" value="1"/>
</dbReference>
<keyword evidence="5" id="KW-0812">Transmembrane</keyword>
<organism evidence="9 10">
    <name type="scientific">Gaopeijia maritima</name>
    <dbReference type="NCBI Taxonomy" id="3119007"/>
    <lineage>
        <taxon>Bacteria</taxon>
        <taxon>Pseudomonadati</taxon>
        <taxon>Gemmatimonadota</taxon>
        <taxon>Longimicrobiia</taxon>
        <taxon>Gaopeijiales</taxon>
        <taxon>Gaopeijiaceae</taxon>
        <taxon>Gaopeijia</taxon>
    </lineage>
</organism>
<keyword evidence="10" id="KW-1185">Reference proteome</keyword>
<evidence type="ECO:0000313" key="9">
    <source>
        <dbReference type="EMBL" id="MEK9500829.1"/>
    </source>
</evidence>
<evidence type="ECO:0000256" key="8">
    <source>
        <dbReference type="SAM" id="SignalP"/>
    </source>
</evidence>
<feature type="signal peptide" evidence="8">
    <location>
        <begin position="1"/>
        <end position="23"/>
    </location>
</feature>
<dbReference type="RefSeq" id="WP_405279552.1">
    <property type="nucleotide sequence ID" value="NZ_CP144380.1"/>
</dbReference>
<dbReference type="Pfam" id="PF02321">
    <property type="entry name" value="OEP"/>
    <property type="match status" value="1"/>
</dbReference>
<keyword evidence="7" id="KW-0998">Cell outer membrane</keyword>